<dbReference type="GeneID" id="111245624"/>
<keyword evidence="1" id="KW-0175">Coiled coil</keyword>
<evidence type="ECO:0000313" key="3">
    <source>
        <dbReference type="Proteomes" id="UP000594260"/>
    </source>
</evidence>
<dbReference type="RefSeq" id="XP_022649971.1">
    <property type="nucleotide sequence ID" value="XM_022794236.1"/>
</dbReference>
<proteinExistence type="predicted"/>
<name>A0A7M7JDA6_VARDE</name>
<sequence length="207" mass="23198">MESEHRQASEDSLTSATESDLVAKVNKLSSVLLGTNSNVTVLNQRLIEYQRSHETALEEIRRSVNSAITRNDHVLDSGVSLSRTRQNVEKESTPRIGRVHDNSVTSGSRCCANPYTCYNDKSPINTLVGLLGEKDTSLTSLHREVVSLRGELDRTKAELRRVNDERVRDKGNADTFRKTVHTHLKHNIDLVNRLQVRASDTYGQSSD</sequence>
<protein>
    <submittedName>
        <fullName evidence="2">Uncharacterized protein</fullName>
    </submittedName>
</protein>
<evidence type="ECO:0000256" key="1">
    <source>
        <dbReference type="SAM" id="Coils"/>
    </source>
</evidence>
<keyword evidence="3" id="KW-1185">Reference proteome</keyword>
<dbReference type="AlphaFoldDB" id="A0A7M7JDA6"/>
<reference evidence="2" key="1">
    <citation type="submission" date="2021-01" db="UniProtKB">
        <authorList>
            <consortium name="EnsemblMetazoa"/>
        </authorList>
    </citation>
    <scope>IDENTIFICATION</scope>
</reference>
<evidence type="ECO:0000313" key="2">
    <source>
        <dbReference type="EnsemblMetazoa" id="XP_022649971"/>
    </source>
</evidence>
<dbReference type="Proteomes" id="UP000594260">
    <property type="component" value="Unplaced"/>
</dbReference>
<feature type="coiled-coil region" evidence="1">
    <location>
        <begin position="138"/>
        <end position="165"/>
    </location>
</feature>
<accession>A0A7M7JDA6</accession>
<dbReference type="EnsemblMetazoa" id="XM_022794236">
    <property type="protein sequence ID" value="XP_022649971"/>
    <property type="gene ID" value="LOC111245624"/>
</dbReference>
<organism evidence="2 3">
    <name type="scientific">Varroa destructor</name>
    <name type="common">Honeybee mite</name>
    <dbReference type="NCBI Taxonomy" id="109461"/>
    <lineage>
        <taxon>Eukaryota</taxon>
        <taxon>Metazoa</taxon>
        <taxon>Ecdysozoa</taxon>
        <taxon>Arthropoda</taxon>
        <taxon>Chelicerata</taxon>
        <taxon>Arachnida</taxon>
        <taxon>Acari</taxon>
        <taxon>Parasitiformes</taxon>
        <taxon>Mesostigmata</taxon>
        <taxon>Gamasina</taxon>
        <taxon>Dermanyssoidea</taxon>
        <taxon>Varroidae</taxon>
        <taxon>Varroa</taxon>
    </lineage>
</organism>